<evidence type="ECO:0000256" key="2">
    <source>
        <dbReference type="ARBA" id="ARBA00004286"/>
    </source>
</evidence>
<dbReference type="Pfam" id="PF00125">
    <property type="entry name" value="Histone"/>
    <property type="match status" value="2"/>
</dbReference>
<keyword evidence="6" id="KW-0539">Nucleus</keyword>
<dbReference type="Gene3D" id="1.10.20.10">
    <property type="entry name" value="Histone, subunit A"/>
    <property type="match status" value="2"/>
</dbReference>
<keyword evidence="4" id="KW-0158">Chromosome</keyword>
<dbReference type="FunFam" id="1.10.20.10:FF:000085">
    <property type="entry name" value="Histone H3.2"/>
    <property type="match status" value="1"/>
</dbReference>
<dbReference type="SMART" id="SM00428">
    <property type="entry name" value="H3"/>
    <property type="match status" value="1"/>
</dbReference>
<accession>A0A3P8F0P5</accession>
<evidence type="ECO:0000256" key="4">
    <source>
        <dbReference type="ARBA" id="ARBA00022454"/>
    </source>
</evidence>
<dbReference type="InterPro" id="IPR000164">
    <property type="entry name" value="Histone_H3/CENP-A"/>
</dbReference>
<comment type="similarity">
    <text evidence="3">Belongs to the histone H3 family.</text>
</comment>
<reference evidence="11" key="2">
    <citation type="submission" date="2019-09" db="UniProtKB">
        <authorList>
            <consortium name="WormBaseParasite"/>
        </authorList>
    </citation>
    <scope>IDENTIFICATION</scope>
</reference>
<feature type="domain" description="Core Histone H2A/H2B/H3" evidence="8">
    <location>
        <begin position="138"/>
        <end position="174"/>
    </location>
</feature>
<evidence type="ECO:0000313" key="10">
    <source>
        <dbReference type="Proteomes" id="UP000050761"/>
    </source>
</evidence>
<dbReference type="CDD" id="cd22911">
    <property type="entry name" value="HFD_H3"/>
    <property type="match status" value="1"/>
</dbReference>
<protein>
    <submittedName>
        <fullName evidence="11">Histone domain-containing protein</fullName>
    </submittedName>
</protein>
<evidence type="ECO:0000256" key="3">
    <source>
        <dbReference type="ARBA" id="ARBA00010343"/>
    </source>
</evidence>
<dbReference type="SUPFAM" id="SSF47113">
    <property type="entry name" value="Histone-fold"/>
    <property type="match status" value="2"/>
</dbReference>
<dbReference type="Proteomes" id="UP000050761">
    <property type="component" value="Unassembled WGS sequence"/>
</dbReference>
<dbReference type="OrthoDB" id="4025405at2759"/>
<keyword evidence="10" id="KW-1185">Reference proteome</keyword>
<sequence>MARTKQRSPTAVKTQVVLRKKLETKRQLQKKGDGEIAPVVVNKERCKSGVKALRDIRHIQRTTQMVIPRISFQRVVREIANQVYKKHNIKEEFRWQSNALLALQEAAEVYLTCLFEDTNLAAIHAKRVTIMPKDIHLEAAEVYLTCLFEDTNLAAIHAKRVTIMPKDIHLVRRIRGEDIYMSNK</sequence>
<accession>A0A183GR18</accession>
<dbReference type="PRINTS" id="PR00622">
    <property type="entry name" value="HISTONEH3"/>
</dbReference>
<evidence type="ECO:0000313" key="9">
    <source>
        <dbReference type="EMBL" id="VDP49275.1"/>
    </source>
</evidence>
<evidence type="ECO:0000256" key="6">
    <source>
        <dbReference type="ARBA" id="ARBA00023242"/>
    </source>
</evidence>
<evidence type="ECO:0000256" key="5">
    <source>
        <dbReference type="ARBA" id="ARBA00023125"/>
    </source>
</evidence>
<proteinExistence type="inferred from homology"/>
<dbReference type="AlphaFoldDB" id="A0A183GR18"/>
<dbReference type="GO" id="GO:0000786">
    <property type="term" value="C:nucleosome"/>
    <property type="evidence" value="ECO:0007669"/>
    <property type="project" value="UniProtKB-KW"/>
</dbReference>
<dbReference type="WBParaSite" id="HPBE_0002513801-mRNA-1">
    <property type="protein sequence ID" value="HPBE_0002513801-mRNA-1"/>
    <property type="gene ID" value="HPBE_0002513801"/>
</dbReference>
<gene>
    <name evidence="9" type="ORF">HPBE_LOCUS25137</name>
</gene>
<evidence type="ECO:0000313" key="11">
    <source>
        <dbReference type="WBParaSite" id="HPBE_0002513801-mRNA-1"/>
    </source>
</evidence>
<name>A0A183GR18_HELPZ</name>
<keyword evidence="5" id="KW-0238">DNA-binding</keyword>
<dbReference type="EMBL" id="UZAH01037398">
    <property type="protein sequence ID" value="VDP49275.1"/>
    <property type="molecule type" value="Genomic_DNA"/>
</dbReference>
<evidence type="ECO:0000259" key="8">
    <source>
        <dbReference type="Pfam" id="PF00125"/>
    </source>
</evidence>
<comment type="subcellular location">
    <subcellularLocation>
        <location evidence="2">Chromosome</location>
    </subcellularLocation>
    <subcellularLocation>
        <location evidence="1">Nucleus</location>
    </subcellularLocation>
</comment>
<evidence type="ECO:0000256" key="1">
    <source>
        <dbReference type="ARBA" id="ARBA00004123"/>
    </source>
</evidence>
<dbReference type="PANTHER" id="PTHR11426">
    <property type="entry name" value="HISTONE H3"/>
    <property type="match status" value="1"/>
</dbReference>
<dbReference type="GO" id="GO:0046982">
    <property type="term" value="F:protein heterodimerization activity"/>
    <property type="evidence" value="ECO:0007669"/>
    <property type="project" value="InterPro"/>
</dbReference>
<dbReference type="InterPro" id="IPR007125">
    <property type="entry name" value="H2A/H2B/H3"/>
</dbReference>
<reference evidence="9 10" key="1">
    <citation type="submission" date="2018-11" db="EMBL/GenBank/DDBJ databases">
        <authorList>
            <consortium name="Pathogen Informatics"/>
        </authorList>
    </citation>
    <scope>NUCLEOTIDE SEQUENCE [LARGE SCALE GENOMIC DNA]</scope>
</reference>
<dbReference type="GO" id="GO:0030527">
    <property type="term" value="F:structural constituent of chromatin"/>
    <property type="evidence" value="ECO:0007669"/>
    <property type="project" value="InterPro"/>
</dbReference>
<feature type="domain" description="Core Histone H2A/H2B/H3" evidence="8">
    <location>
        <begin position="49"/>
        <end position="137"/>
    </location>
</feature>
<evidence type="ECO:0000256" key="7">
    <source>
        <dbReference type="ARBA" id="ARBA00023269"/>
    </source>
</evidence>
<dbReference type="GO" id="GO:0005634">
    <property type="term" value="C:nucleus"/>
    <property type="evidence" value="ECO:0007669"/>
    <property type="project" value="UniProtKB-SubCell"/>
</dbReference>
<dbReference type="GO" id="GO:0003677">
    <property type="term" value="F:DNA binding"/>
    <property type="evidence" value="ECO:0007669"/>
    <property type="project" value="UniProtKB-KW"/>
</dbReference>
<organism evidence="10 11">
    <name type="scientific">Heligmosomoides polygyrus</name>
    <name type="common">Parasitic roundworm</name>
    <dbReference type="NCBI Taxonomy" id="6339"/>
    <lineage>
        <taxon>Eukaryota</taxon>
        <taxon>Metazoa</taxon>
        <taxon>Ecdysozoa</taxon>
        <taxon>Nematoda</taxon>
        <taxon>Chromadorea</taxon>
        <taxon>Rhabditida</taxon>
        <taxon>Rhabditina</taxon>
        <taxon>Rhabditomorpha</taxon>
        <taxon>Strongyloidea</taxon>
        <taxon>Heligmosomidae</taxon>
        <taxon>Heligmosomoides</taxon>
    </lineage>
</organism>
<dbReference type="InterPro" id="IPR009072">
    <property type="entry name" value="Histone-fold"/>
</dbReference>
<keyword evidence="7" id="KW-0544">Nucleosome core</keyword>